<dbReference type="PANTHER" id="PTHR37842:SF2">
    <property type="entry name" value="GYLCOSYL HYDROLASE 115 C-TERMINAL DOMAIN-CONTAINING PROTEIN"/>
    <property type="match status" value="1"/>
</dbReference>
<name>A0A7V7QLV3_9FIRM</name>
<reference evidence="2 3" key="1">
    <citation type="submission" date="2019-09" db="EMBL/GenBank/DDBJ databases">
        <authorList>
            <person name="Valk L.C."/>
        </authorList>
    </citation>
    <scope>NUCLEOTIDE SEQUENCE [LARGE SCALE GENOMIC DNA]</scope>
    <source>
        <strain evidence="2">GalUA</strain>
    </source>
</reference>
<evidence type="ECO:0000313" key="3">
    <source>
        <dbReference type="Proteomes" id="UP000461768"/>
    </source>
</evidence>
<gene>
    <name evidence="2" type="ORF">F7O84_13655</name>
</gene>
<keyword evidence="1" id="KW-0378">Hydrolase</keyword>
<proteinExistence type="predicted"/>
<evidence type="ECO:0000256" key="1">
    <source>
        <dbReference type="ARBA" id="ARBA00022801"/>
    </source>
</evidence>
<dbReference type="InterPro" id="IPR042301">
    <property type="entry name" value="GH115_sf"/>
</dbReference>
<protein>
    <recommendedName>
        <fullName evidence="4">Glycosyl hydrolase family 115</fullName>
    </recommendedName>
</protein>
<dbReference type="PANTHER" id="PTHR37842">
    <property type="match status" value="1"/>
</dbReference>
<reference evidence="2 3" key="2">
    <citation type="submission" date="2020-02" db="EMBL/GenBank/DDBJ databases">
        <title>Candidatus Galacturonibacter soehngenii shows hetero-acetogenic catabolism of galacturonic acid but lacks a canonical carbon monoxide dehydrogenase/acetyl-CoA synthase complex.</title>
        <authorList>
            <person name="Diender M."/>
            <person name="Stouten G.R."/>
            <person name="Petersen J.F."/>
            <person name="Nielsen P.H."/>
            <person name="Dueholm M.S."/>
            <person name="Pronk J.T."/>
            <person name="Van Loosdrecht M.C.M."/>
        </authorList>
    </citation>
    <scope>NUCLEOTIDE SEQUENCE [LARGE SCALE GENOMIC DNA]</scope>
    <source>
        <strain evidence="2">GalUA</strain>
    </source>
</reference>
<dbReference type="Pfam" id="PF15979">
    <property type="entry name" value="Glyco_hydro_115"/>
    <property type="match status" value="1"/>
</dbReference>
<dbReference type="InterPro" id="IPR031924">
    <property type="entry name" value="GH115"/>
</dbReference>
<dbReference type="GO" id="GO:0005975">
    <property type="term" value="P:carbohydrate metabolic process"/>
    <property type="evidence" value="ECO:0007669"/>
    <property type="project" value="UniProtKB-ARBA"/>
</dbReference>
<keyword evidence="3" id="KW-1185">Reference proteome</keyword>
<dbReference type="Gene3D" id="3.20.20.520">
    <property type="entry name" value="Glycosyl hydrolase family 115"/>
    <property type="match status" value="1"/>
</dbReference>
<dbReference type="Proteomes" id="UP000461768">
    <property type="component" value="Unassembled WGS sequence"/>
</dbReference>
<dbReference type="Gene3D" id="3.30.379.10">
    <property type="entry name" value="Chitobiase/beta-hexosaminidase domain 2-like"/>
    <property type="match status" value="1"/>
</dbReference>
<dbReference type="RefSeq" id="WP_151146232.1">
    <property type="nucleotide sequence ID" value="NZ_WAGX01000005.1"/>
</dbReference>
<evidence type="ECO:0000313" key="2">
    <source>
        <dbReference type="EMBL" id="KAB1438571.1"/>
    </source>
</evidence>
<sequence length="668" mass="78969">MELCINRNTTITTTIRIKSVRKAVENLKRDLCKSCLETKLPGAEICLVEYEQEKECYQLIAFNNRLEIRAKDEFGFIYGIYEVSRRILGIHEFWFWNDQKIIPQNEFRLPEDYFYQSTPFKVKYRGWFVNDEVLLNSWYVERKKSKPWEMLFEALLRLGGNMVIPGTDKNSNTYRDMASEMGFYVSHHHAEPLGAEMFARQYPNLSPSYDEHAEKFEKLWQDGIQKQKKMKVIWNLGFRGQGDCPFWDNDPRYQTDEARGALMSDIIQKQYDMVKQNDGNAICCTNLYGETMELYQKGFLKVPKDIIKIWADNGYGKMVTRRQNNHNPRIPSLPTKGEKGSHGIYYHVSFYDLQAANHITMLPNSIAFIKKELDKVIKCNASDFWIINCSNIKPHVYLLDYISKIWKCDSMDSEVFKNNYVTNYYGSKYQEEIIKCFDAYSKYALSYGNKEDEHAGEQFSNHVARTLASQFMKDRTKHAESLLWFRNTNNLIDQINSYKNMCINATDNYDKYLKMCELTVHSLDHNSEELFRDSLLLQARVHYYCFKGASLLCEGLLEAEKENYKQSFYLVGKAKKNYLQANHELRAREHGKWKNFYQNECLTDIKQTAWVLSGLMSYLRNMEDGPHFYQWQREFLYAPEDSKVMLILNMENHLTDDEIFSLMEERYD</sequence>
<dbReference type="EMBL" id="WAGX01000005">
    <property type="protein sequence ID" value="KAB1438571.1"/>
    <property type="molecule type" value="Genomic_DNA"/>
</dbReference>
<dbReference type="GO" id="GO:0016787">
    <property type="term" value="F:hydrolase activity"/>
    <property type="evidence" value="ECO:0007669"/>
    <property type="project" value="UniProtKB-KW"/>
</dbReference>
<evidence type="ECO:0008006" key="4">
    <source>
        <dbReference type="Google" id="ProtNLM"/>
    </source>
</evidence>
<dbReference type="OrthoDB" id="8727830at2"/>
<comment type="caution">
    <text evidence="2">The sequence shown here is derived from an EMBL/GenBank/DDBJ whole genome shotgun (WGS) entry which is preliminary data.</text>
</comment>
<dbReference type="InterPro" id="IPR029018">
    <property type="entry name" value="Hex-like_dom2"/>
</dbReference>
<accession>A0A7V7QLV3</accession>
<dbReference type="AlphaFoldDB" id="A0A7V7QLV3"/>
<organism evidence="2 3">
    <name type="scientific">Candidatus Galacturonatibacter soehngenii</name>
    <dbReference type="NCBI Taxonomy" id="2307010"/>
    <lineage>
        <taxon>Bacteria</taxon>
        <taxon>Bacillati</taxon>
        <taxon>Bacillota</taxon>
        <taxon>Clostridia</taxon>
        <taxon>Lachnospirales</taxon>
        <taxon>Lachnospiraceae</taxon>
        <taxon>Candidatus Galacturonatibacter</taxon>
    </lineage>
</organism>